<accession>A0AAN7IZY4</accession>
<feature type="compositionally biased region" description="Basic and acidic residues" evidence="11">
    <location>
        <begin position="119"/>
        <end position="137"/>
    </location>
</feature>
<feature type="compositionally biased region" description="Basic and acidic residues" evidence="11">
    <location>
        <begin position="622"/>
        <end position="631"/>
    </location>
</feature>
<evidence type="ECO:0000256" key="10">
    <source>
        <dbReference type="SAM" id="Coils"/>
    </source>
</evidence>
<keyword evidence="14" id="KW-1185">Reference proteome</keyword>
<feature type="compositionally biased region" description="Basic and acidic residues" evidence="11">
    <location>
        <begin position="679"/>
        <end position="696"/>
    </location>
</feature>
<organism evidence="13 14">
    <name type="scientific">Quercus rubra</name>
    <name type="common">Northern red oak</name>
    <name type="synonym">Quercus borealis</name>
    <dbReference type="NCBI Taxonomy" id="3512"/>
    <lineage>
        <taxon>Eukaryota</taxon>
        <taxon>Viridiplantae</taxon>
        <taxon>Streptophyta</taxon>
        <taxon>Embryophyta</taxon>
        <taxon>Tracheophyta</taxon>
        <taxon>Spermatophyta</taxon>
        <taxon>Magnoliopsida</taxon>
        <taxon>eudicotyledons</taxon>
        <taxon>Gunneridae</taxon>
        <taxon>Pentapetalae</taxon>
        <taxon>rosids</taxon>
        <taxon>fabids</taxon>
        <taxon>Fagales</taxon>
        <taxon>Fagaceae</taxon>
        <taxon>Quercus</taxon>
    </lineage>
</organism>
<evidence type="ECO:0000256" key="9">
    <source>
        <dbReference type="ARBA" id="ARBA00038080"/>
    </source>
</evidence>
<feature type="compositionally biased region" description="Basic and acidic residues" evidence="11">
    <location>
        <begin position="567"/>
        <end position="586"/>
    </location>
</feature>
<dbReference type="GO" id="GO:0005886">
    <property type="term" value="C:plasma membrane"/>
    <property type="evidence" value="ECO:0007669"/>
    <property type="project" value="UniProtKB-SubCell"/>
</dbReference>
<evidence type="ECO:0000256" key="3">
    <source>
        <dbReference type="ARBA" id="ARBA00022475"/>
    </source>
</evidence>
<proteinExistence type="inferred from homology"/>
<feature type="compositionally biased region" description="Basic and acidic residues" evidence="11">
    <location>
        <begin position="1402"/>
        <end position="1415"/>
    </location>
</feature>
<evidence type="ECO:0000256" key="12">
    <source>
        <dbReference type="SAM" id="Phobius"/>
    </source>
</evidence>
<keyword evidence="5" id="KW-0256">Endoplasmic reticulum</keyword>
<feature type="region of interest" description="Disordered" evidence="11">
    <location>
        <begin position="413"/>
        <end position="437"/>
    </location>
</feature>
<evidence type="ECO:0000256" key="7">
    <source>
        <dbReference type="ARBA" id="ARBA00023054"/>
    </source>
</evidence>
<keyword evidence="6 12" id="KW-1133">Transmembrane helix</keyword>
<keyword evidence="3" id="KW-1003">Cell membrane</keyword>
<sequence length="1528" mass="168715">MTAEMDVHGEVTVSEVEEKRSYQDLHKDNNGVIINGNGNEKNWNKEDADGSYVFVTGGDAVSDDHAEPSDLGGEVIVENVGLENRETGGGGVGGELKPESNGGGVLEMAENATEDVGESEPRGEAEISERMEVKVEESSEEVEAEIDERIEVKVEESSEEVRGAETEAKAEIDERIEVKVEESSEDVRGAEAVVEAEAEIDERIEVKVEESSEDVRGIEDSQVMVSISEAADCECESTQVDDGKAVDGEDNNLELTGEVEIIEESQVSVNNSAESEPAIELDDGVKHVEEEREYDPVTDGKENEESKNMVSLNGQTDLDPEKERAELTDEVPVEGALVGPGVELEQKQRTVVTDTELETEIGNGPVPVPVDNGDSLPANHTADEPSETINAEQNGSSENCEILSFPIVCGDDDVKETPVEADTEEHEVDSEQNSEKASCQLANKLLEPEVVNGPVPDENRDCLAIEHDQDSISENLVNNDMVGATQNTPEQNGSSKEVECLPSPVVFGKVPVENGESFPTAPDNDTAVEVDAENEASPITENIPTCVAEDDMPEAEVGNLDANRSISPDDTKLEINTKTSPDEIIKAENGPDSCSADDTKLDTKTSPDETVKAENGPDSCPADDKKSEIKAETSTGETIKAENGPDSCPADDTKLEINTEVSPDETIKAENGPDACPADDTKSEIKVETSTDETIKAENGSDSCPADDTKSEIKVETSTDETIKAENGPDSCPADDTKSEIKVETSTDETIKAENGPDYSILSSHDNNVRSEIDTGSVAIDSEEKISDQPSDDMKIESGVSEMVVACADDQHHSISSTVVESNINGLVENESGFSTCLGADEKSESEVENTSTLSNRDVPCDDGLESESKVLDGSATVSETALNCAPDVVHVEDGDDRLTSTDSGDKPAIQGAEVMAGIHGDVTSITSPEGSTVDALEGQNTEVVKRPFYYLIRVPRYDDENLKEQVKRAQLQVEEKTRSRDAIRAEIQMKRVTWKEHGENFDAAMAEERTARELLRSKRQEMDSVQSMINKVKNAISVEDIGGRIRNMEHAMQHETLDLKEEKKYLHEMRQLKQLREQLSSNMGNDVQQALDQKDQIEERMKVLRKELDVLRENVLKAEAVTKAAKKKFNDESDKISELQAQFKAADDIRQEAYAHFQSMKKQAYEKNKYFYSYRDDNNLAANLVTKGEKEELQRLCVNQVEKIMELWNKNDEFRKEYIRCNTRSTLRRLRTLDGRSLGPNEEPPLIPTVAYERATKDNSRVTKDNSVSLLSAVEPEKPVKQEKQVVQVETEKVKEKSIVNTAEQKNQTTKSKKPVKPDLLGNGLATVSGRDEIEEAREEESKLTKEEEELARKAEELRREEEAAKLKEQRKLEEKNKAKEALERKKRNAEKAQARAMLRAQKEAEQKEKEREKKARKKEKKKASGEEATDCAVELEIAQSLETPTETTKESETREKPMTVTKRSQKPSQFTKPAKAKSIPPPLRNRGKRRMQTWMWVLVAAMVVFALFLVGNSSFSFNFGLQRFGF</sequence>
<feature type="compositionally biased region" description="Basic and acidic residues" evidence="11">
    <location>
        <begin position="735"/>
        <end position="752"/>
    </location>
</feature>
<feature type="coiled-coil region" evidence="10">
    <location>
        <begin position="1063"/>
        <end position="1143"/>
    </location>
</feature>
<evidence type="ECO:0000256" key="4">
    <source>
        <dbReference type="ARBA" id="ARBA00022692"/>
    </source>
</evidence>
<keyword evidence="4 12" id="KW-0812">Transmembrane</keyword>
<feature type="transmembrane region" description="Helical" evidence="12">
    <location>
        <begin position="1496"/>
        <end position="1523"/>
    </location>
</feature>
<feature type="compositionally biased region" description="Polar residues" evidence="11">
    <location>
        <begin position="387"/>
        <end position="398"/>
    </location>
</feature>
<dbReference type="PANTHER" id="PTHR32219">
    <property type="entry name" value="RNA-BINDING PROTEIN YLMH-RELATED"/>
    <property type="match status" value="1"/>
</dbReference>
<feature type="compositionally biased region" description="Basic and acidic residues" evidence="11">
    <location>
        <begin position="283"/>
        <end position="307"/>
    </location>
</feature>
<keyword evidence="8 12" id="KW-0472">Membrane</keyword>
<feature type="compositionally biased region" description="Low complexity" evidence="11">
    <location>
        <begin position="30"/>
        <end position="41"/>
    </location>
</feature>
<feature type="region of interest" description="Disordered" evidence="11">
    <location>
        <begin position="1304"/>
        <end position="1488"/>
    </location>
</feature>
<feature type="compositionally biased region" description="Basic and acidic residues" evidence="11">
    <location>
        <begin position="597"/>
        <end position="612"/>
    </location>
</feature>
<evidence type="ECO:0000256" key="8">
    <source>
        <dbReference type="ARBA" id="ARBA00023136"/>
    </source>
</evidence>
<keyword evidence="7 10" id="KW-0175">Coiled coil</keyword>
<evidence type="ECO:0000313" key="13">
    <source>
        <dbReference type="EMBL" id="KAK4600383.1"/>
    </source>
</evidence>
<feature type="compositionally biased region" description="Basic and acidic residues" evidence="11">
    <location>
        <begin position="16"/>
        <end position="29"/>
    </location>
</feature>
<dbReference type="PANTHER" id="PTHR32219:SF3">
    <property type="entry name" value="CALPONIN-LIKE DOMAIN PROTEIN"/>
    <property type="match status" value="1"/>
</dbReference>
<feature type="compositionally biased region" description="Basic and acidic residues" evidence="11">
    <location>
        <begin position="1449"/>
        <end position="1459"/>
    </location>
</feature>
<reference evidence="13 14" key="1">
    <citation type="journal article" date="2023" name="G3 (Bethesda)">
        <title>A haplotype-resolved chromosome-scale genome for Quercus rubra L. provides insights into the genetics of adaptive traits for red oak species.</title>
        <authorList>
            <person name="Kapoor B."/>
            <person name="Jenkins J."/>
            <person name="Schmutz J."/>
            <person name="Zhebentyayeva T."/>
            <person name="Kuelheim C."/>
            <person name="Coggeshall M."/>
            <person name="Heim C."/>
            <person name="Lasky J.R."/>
            <person name="Leites L."/>
            <person name="Islam-Faridi N."/>
            <person name="Romero-Severson J."/>
            <person name="DeLeo V.L."/>
            <person name="Lucas S.M."/>
            <person name="Lazic D."/>
            <person name="Gailing O."/>
            <person name="Carlson J."/>
            <person name="Staton M."/>
        </authorList>
    </citation>
    <scope>NUCLEOTIDE SEQUENCE [LARGE SCALE GENOMIC DNA]</scope>
    <source>
        <strain evidence="13">Pseudo-F2</strain>
    </source>
</reference>
<evidence type="ECO:0000256" key="6">
    <source>
        <dbReference type="ARBA" id="ARBA00022989"/>
    </source>
</evidence>
<feature type="region of interest" description="Disordered" evidence="11">
    <location>
        <begin position="1"/>
        <end position="45"/>
    </location>
</feature>
<evidence type="ECO:0000256" key="2">
    <source>
        <dbReference type="ARBA" id="ARBA00004389"/>
    </source>
</evidence>
<name>A0AAN7IZY4_QUERU</name>
<comment type="caution">
    <text evidence="13">The sequence shown here is derived from an EMBL/GenBank/DDBJ whole genome shotgun (WGS) entry which is preliminary data.</text>
</comment>
<dbReference type="EMBL" id="JAXUIC010000002">
    <property type="protein sequence ID" value="KAK4600383.1"/>
    <property type="molecule type" value="Genomic_DNA"/>
</dbReference>
<feature type="region of interest" description="Disordered" evidence="11">
    <location>
        <begin position="511"/>
        <end position="765"/>
    </location>
</feature>
<feature type="compositionally biased region" description="Acidic residues" evidence="11">
    <location>
        <begin position="413"/>
        <end position="432"/>
    </location>
</feature>
<evidence type="ECO:0000313" key="14">
    <source>
        <dbReference type="Proteomes" id="UP001324115"/>
    </source>
</evidence>
<dbReference type="GO" id="GO:0005789">
    <property type="term" value="C:endoplasmic reticulum membrane"/>
    <property type="evidence" value="ECO:0007669"/>
    <property type="project" value="UniProtKB-SubCell"/>
</dbReference>
<evidence type="ECO:0000256" key="11">
    <source>
        <dbReference type="SAM" id="MobiDB-lite"/>
    </source>
</evidence>
<feature type="region of interest" description="Disordered" evidence="11">
    <location>
        <begin position="84"/>
        <end position="145"/>
    </location>
</feature>
<protein>
    <submittedName>
        <fullName evidence="13">Uncharacterized protein</fullName>
    </submittedName>
</protein>
<feature type="region of interest" description="Disordered" evidence="11">
    <location>
        <begin position="841"/>
        <end position="862"/>
    </location>
</feature>
<feature type="compositionally biased region" description="Basic and acidic residues" evidence="11">
    <location>
        <begin position="707"/>
        <end position="724"/>
    </location>
</feature>
<feature type="coiled-coil region" evidence="10">
    <location>
        <begin position="960"/>
        <end position="987"/>
    </location>
</feature>
<feature type="region of interest" description="Disordered" evidence="11">
    <location>
        <begin position="268"/>
        <end position="398"/>
    </location>
</feature>
<comment type="similarity">
    <text evidence="9">Belongs to the plant Proton pump-interactor protein family.</text>
</comment>
<gene>
    <name evidence="13" type="ORF">RGQ29_010153</name>
</gene>
<feature type="compositionally biased region" description="Basic and acidic residues" evidence="11">
    <location>
        <begin position="1341"/>
        <end position="1395"/>
    </location>
</feature>
<comment type="subcellular location">
    <subcellularLocation>
        <location evidence="1">Cell membrane</location>
        <topology evidence="1">Single-pass membrane protein</topology>
    </subcellularLocation>
    <subcellularLocation>
        <location evidence="2">Endoplasmic reticulum membrane</location>
        <topology evidence="2">Single-pass membrane protein</topology>
    </subcellularLocation>
</comment>
<dbReference type="Proteomes" id="UP001324115">
    <property type="component" value="Unassembled WGS sequence"/>
</dbReference>
<evidence type="ECO:0000256" key="5">
    <source>
        <dbReference type="ARBA" id="ARBA00022824"/>
    </source>
</evidence>
<dbReference type="InterPro" id="IPR055282">
    <property type="entry name" value="PPI1-4"/>
</dbReference>
<evidence type="ECO:0000256" key="1">
    <source>
        <dbReference type="ARBA" id="ARBA00004162"/>
    </source>
</evidence>